<dbReference type="Pfam" id="PF00664">
    <property type="entry name" value="ABC_membrane"/>
    <property type="match status" value="1"/>
</dbReference>
<feature type="domain" description="ABC transmembrane type-1" evidence="10">
    <location>
        <begin position="32"/>
        <end position="311"/>
    </location>
</feature>
<dbReference type="EMBL" id="MQMG01000085">
    <property type="protein sequence ID" value="OKO88031.1"/>
    <property type="molecule type" value="Genomic_DNA"/>
</dbReference>
<evidence type="ECO:0000313" key="12">
    <source>
        <dbReference type="Proteomes" id="UP000186030"/>
    </source>
</evidence>
<dbReference type="Pfam" id="PF00005">
    <property type="entry name" value="ABC_tran"/>
    <property type="match status" value="1"/>
</dbReference>
<dbReference type="PROSITE" id="PS50893">
    <property type="entry name" value="ABC_TRANSPORTER_2"/>
    <property type="match status" value="1"/>
</dbReference>
<dbReference type="SUPFAM" id="SSF90123">
    <property type="entry name" value="ABC transporter transmembrane region"/>
    <property type="match status" value="1"/>
</dbReference>
<evidence type="ECO:0000256" key="2">
    <source>
        <dbReference type="ARBA" id="ARBA00005417"/>
    </source>
</evidence>
<reference evidence="11 12" key="1">
    <citation type="submission" date="2016-11" db="EMBL/GenBank/DDBJ databases">
        <authorList>
            <person name="Kadnikov V."/>
            <person name="Nazina T."/>
        </authorList>
    </citation>
    <scope>NUCLEOTIDE SEQUENCE [LARGE SCALE GENOMIC DNA]</scope>
    <source>
        <strain evidence="11 12">1017</strain>
    </source>
</reference>
<evidence type="ECO:0000313" key="11">
    <source>
        <dbReference type="EMBL" id="OKO88031.1"/>
    </source>
</evidence>
<evidence type="ECO:0000259" key="9">
    <source>
        <dbReference type="PROSITE" id="PS50893"/>
    </source>
</evidence>
<dbReference type="CDD" id="cd18551">
    <property type="entry name" value="ABC_6TM_LmrA_like"/>
    <property type="match status" value="1"/>
</dbReference>
<dbReference type="Gene3D" id="3.40.50.300">
    <property type="entry name" value="P-loop containing nucleotide triphosphate hydrolases"/>
    <property type="match status" value="1"/>
</dbReference>
<dbReference type="AlphaFoldDB" id="A0A1Q5SJ56"/>
<keyword evidence="6 8" id="KW-1133">Transmembrane helix</keyword>
<reference evidence="12" key="2">
    <citation type="submission" date="2017-01" db="EMBL/GenBank/DDBJ databases">
        <title>Genome sequencing and annotation of Geobacillus sp. 1017, a Hydrocarbon-Oxidizing Thermophilic Bacterium Isolated from a Heavy Oil Reservoir (China).</title>
        <authorList>
            <person name="Kadnikov V.V."/>
            <person name="Mardanov A.V."/>
            <person name="Poltaraus A.B."/>
            <person name="Sokolova D.S."/>
            <person name="Semenova E.M."/>
            <person name="Ravin N.V."/>
            <person name="Tourova T.P."/>
            <person name="Nazina T.N."/>
        </authorList>
    </citation>
    <scope>NUCLEOTIDE SEQUENCE [LARGE SCALE GENOMIC DNA]</scope>
    <source>
        <strain evidence="12">1017</strain>
    </source>
</reference>
<dbReference type="PANTHER" id="PTHR43394">
    <property type="entry name" value="ATP-DEPENDENT PERMEASE MDL1, MITOCHONDRIAL"/>
    <property type="match status" value="1"/>
</dbReference>
<protein>
    <submittedName>
        <fullName evidence="11">Lipid A export ATP-binding/permease protein MsbA</fullName>
    </submittedName>
</protein>
<dbReference type="InterPro" id="IPR011527">
    <property type="entry name" value="ABC1_TM_dom"/>
</dbReference>
<feature type="domain" description="ABC transporter" evidence="9">
    <location>
        <begin position="342"/>
        <end position="577"/>
    </location>
</feature>
<comment type="subcellular location">
    <subcellularLocation>
        <location evidence="1">Cell membrane</location>
        <topology evidence="1">Multi-pass membrane protein</topology>
    </subcellularLocation>
</comment>
<dbReference type="PANTHER" id="PTHR43394:SF1">
    <property type="entry name" value="ATP-BINDING CASSETTE SUB-FAMILY B MEMBER 10, MITOCHONDRIAL"/>
    <property type="match status" value="1"/>
</dbReference>
<dbReference type="InterPro" id="IPR036640">
    <property type="entry name" value="ABC1_TM_sf"/>
</dbReference>
<proteinExistence type="inferred from homology"/>
<keyword evidence="7 8" id="KW-0472">Membrane</keyword>
<feature type="transmembrane region" description="Helical" evidence="8">
    <location>
        <begin position="30"/>
        <end position="51"/>
    </location>
</feature>
<gene>
    <name evidence="11" type="ORF">BRO54_3752</name>
</gene>
<evidence type="ECO:0000256" key="3">
    <source>
        <dbReference type="ARBA" id="ARBA00022692"/>
    </source>
</evidence>
<comment type="similarity">
    <text evidence="2">Belongs to the ABC transporter superfamily.</text>
</comment>
<feature type="transmembrane region" description="Helical" evidence="8">
    <location>
        <begin position="170"/>
        <end position="187"/>
    </location>
</feature>
<sequence>MDMKNRIETKQGSPKPFWYLLKQGKLNKSLIAFALILGLIESGAGLIIPLFAKDFIDLLAHGGMKWQQIFWLLSAFLVQTAAGGISFYLMSYAGEALVAQIRSRLWNHILHLPVSFFDRYESGETMSRITQDTAVIKLLISNHLVTFFSGIVSVIGSIILLIMIDWRITLFIFLAVPAAMLIIMPLGRKMHQISLRTQDELAKFSGHLGRILQDIRLVKSYNGQHMEAEKGDQEIKNLMTFGLKEAKVYAVISPMIATVMMLVVVIIVGYGGAQVASGHLTAGELAAIIIYIFQIVMPFTATASFFTTFQKALGATERINEIFQEQRELLGSQKEPDFNQTLQFKHVSFSYHQDKPVLKGIHFTIEPGKIYAFVGPSGGGKTTIFSLIERFYLPDEGQILLGNIPIHEIDLQKWRQAIGYVSQDIPILSSTIRENICYGFESMPEHEEIEQAARLANAHEFIQKLPNGYETEVGERGIKLSGGQRQRIAIARAILKNPKLLLLDEATSNLDSDSESLVQEALKNVMKGRTTLIIAHRLSTVTDADTIFVVEDGRITGQGNHELLLATHRLYQKLVTHQFSQGKR</sequence>
<keyword evidence="4" id="KW-0547">Nucleotide-binding</keyword>
<dbReference type="Gene3D" id="1.20.1560.10">
    <property type="entry name" value="ABC transporter type 1, transmembrane domain"/>
    <property type="match status" value="1"/>
</dbReference>
<evidence type="ECO:0000259" key="10">
    <source>
        <dbReference type="PROSITE" id="PS50929"/>
    </source>
</evidence>
<evidence type="ECO:0000256" key="1">
    <source>
        <dbReference type="ARBA" id="ARBA00004651"/>
    </source>
</evidence>
<dbReference type="SUPFAM" id="SSF52540">
    <property type="entry name" value="P-loop containing nucleoside triphosphate hydrolases"/>
    <property type="match status" value="1"/>
</dbReference>
<feature type="transmembrane region" description="Helical" evidence="8">
    <location>
        <begin position="248"/>
        <end position="273"/>
    </location>
</feature>
<dbReference type="GO" id="GO:0005524">
    <property type="term" value="F:ATP binding"/>
    <property type="evidence" value="ECO:0007669"/>
    <property type="project" value="UniProtKB-KW"/>
</dbReference>
<evidence type="ECO:0000256" key="8">
    <source>
        <dbReference type="SAM" id="Phobius"/>
    </source>
</evidence>
<evidence type="ECO:0000256" key="4">
    <source>
        <dbReference type="ARBA" id="ARBA00022741"/>
    </source>
</evidence>
<dbReference type="SMART" id="SM00382">
    <property type="entry name" value="AAA"/>
    <property type="match status" value="1"/>
</dbReference>
<feature type="transmembrane region" description="Helical" evidence="8">
    <location>
        <begin position="71"/>
        <end position="94"/>
    </location>
</feature>
<dbReference type="GO" id="GO:0005886">
    <property type="term" value="C:plasma membrane"/>
    <property type="evidence" value="ECO:0007669"/>
    <property type="project" value="UniProtKB-SubCell"/>
</dbReference>
<dbReference type="FunFam" id="3.40.50.300:FF:000218">
    <property type="entry name" value="Multidrug ABC transporter ATP-binding protein"/>
    <property type="match status" value="1"/>
</dbReference>
<keyword evidence="5 11" id="KW-0067">ATP-binding</keyword>
<dbReference type="InterPro" id="IPR027417">
    <property type="entry name" value="P-loop_NTPase"/>
</dbReference>
<feature type="transmembrane region" description="Helical" evidence="8">
    <location>
        <begin position="285"/>
        <end position="309"/>
    </location>
</feature>
<keyword evidence="3 8" id="KW-0812">Transmembrane</keyword>
<dbReference type="InterPro" id="IPR003439">
    <property type="entry name" value="ABC_transporter-like_ATP-bd"/>
</dbReference>
<name>A0A1Q5SJ56_9BACL</name>
<dbReference type="GO" id="GO:0016887">
    <property type="term" value="F:ATP hydrolysis activity"/>
    <property type="evidence" value="ECO:0007669"/>
    <property type="project" value="InterPro"/>
</dbReference>
<dbReference type="Proteomes" id="UP000186030">
    <property type="component" value="Unassembled WGS sequence"/>
</dbReference>
<dbReference type="InterPro" id="IPR017871">
    <property type="entry name" value="ABC_transporter-like_CS"/>
</dbReference>
<organism evidence="11 12">
    <name type="scientific">Geobacillus proteiniphilus</name>
    <dbReference type="NCBI Taxonomy" id="860353"/>
    <lineage>
        <taxon>Bacteria</taxon>
        <taxon>Bacillati</taxon>
        <taxon>Bacillota</taxon>
        <taxon>Bacilli</taxon>
        <taxon>Bacillales</taxon>
        <taxon>Anoxybacillaceae</taxon>
        <taxon>Geobacillus</taxon>
    </lineage>
</organism>
<evidence type="ECO:0000256" key="7">
    <source>
        <dbReference type="ARBA" id="ARBA00023136"/>
    </source>
</evidence>
<dbReference type="InterPro" id="IPR039421">
    <property type="entry name" value="Type_1_exporter"/>
</dbReference>
<dbReference type="PROSITE" id="PS00211">
    <property type="entry name" value="ABC_TRANSPORTER_1"/>
    <property type="match status" value="1"/>
</dbReference>
<accession>A0A1Q5SJ56</accession>
<dbReference type="InterPro" id="IPR003593">
    <property type="entry name" value="AAA+_ATPase"/>
</dbReference>
<comment type="caution">
    <text evidence="11">The sequence shown here is derived from an EMBL/GenBank/DDBJ whole genome shotgun (WGS) entry which is preliminary data.</text>
</comment>
<evidence type="ECO:0000256" key="5">
    <source>
        <dbReference type="ARBA" id="ARBA00022840"/>
    </source>
</evidence>
<evidence type="ECO:0000256" key="6">
    <source>
        <dbReference type="ARBA" id="ARBA00022989"/>
    </source>
</evidence>
<feature type="transmembrane region" description="Helical" evidence="8">
    <location>
        <begin position="144"/>
        <end position="164"/>
    </location>
</feature>
<dbReference type="GO" id="GO:0015421">
    <property type="term" value="F:ABC-type oligopeptide transporter activity"/>
    <property type="evidence" value="ECO:0007669"/>
    <property type="project" value="TreeGrafter"/>
</dbReference>
<dbReference type="PROSITE" id="PS50929">
    <property type="entry name" value="ABC_TM1F"/>
    <property type="match status" value="1"/>
</dbReference>